<dbReference type="CDD" id="cd07246">
    <property type="entry name" value="VOC_like"/>
    <property type="match status" value="1"/>
</dbReference>
<keyword evidence="3" id="KW-1185">Reference proteome</keyword>
<evidence type="ECO:0000259" key="1">
    <source>
        <dbReference type="PROSITE" id="PS51819"/>
    </source>
</evidence>
<dbReference type="PANTHER" id="PTHR34109:SF1">
    <property type="entry name" value="VOC DOMAIN-CONTAINING PROTEIN"/>
    <property type="match status" value="1"/>
</dbReference>
<dbReference type="InterPro" id="IPR037523">
    <property type="entry name" value="VOC_core"/>
</dbReference>
<evidence type="ECO:0000313" key="3">
    <source>
        <dbReference type="Proteomes" id="UP001055286"/>
    </source>
</evidence>
<dbReference type="PANTHER" id="PTHR34109">
    <property type="entry name" value="BNAUNNG04460D PROTEIN-RELATED"/>
    <property type="match status" value="1"/>
</dbReference>
<name>A0AA37HA33_9HYPH</name>
<dbReference type="Pfam" id="PF00903">
    <property type="entry name" value="Glyoxalase"/>
    <property type="match status" value="1"/>
</dbReference>
<comment type="caution">
    <text evidence="2">The sequence shown here is derived from an EMBL/GenBank/DDBJ whole genome shotgun (WGS) entry which is preliminary data.</text>
</comment>
<organism evidence="2 3">
    <name type="scientific">Methylobacterium frigidaeris</name>
    <dbReference type="NCBI Taxonomy" id="2038277"/>
    <lineage>
        <taxon>Bacteria</taxon>
        <taxon>Pseudomonadati</taxon>
        <taxon>Pseudomonadota</taxon>
        <taxon>Alphaproteobacteria</taxon>
        <taxon>Hyphomicrobiales</taxon>
        <taxon>Methylobacteriaceae</taxon>
        <taxon>Methylobacterium</taxon>
    </lineage>
</organism>
<proteinExistence type="predicted"/>
<dbReference type="AlphaFoldDB" id="A0AA37HA33"/>
<gene>
    <name evidence="2" type="ORF">MPEAHAMD_2203</name>
</gene>
<dbReference type="EMBL" id="BPQJ01000008">
    <property type="protein sequence ID" value="GJD62054.1"/>
    <property type="molecule type" value="Genomic_DNA"/>
</dbReference>
<reference evidence="2" key="2">
    <citation type="submission" date="2021-08" db="EMBL/GenBank/DDBJ databases">
        <authorList>
            <person name="Tani A."/>
            <person name="Ola A."/>
            <person name="Ogura Y."/>
            <person name="Katsura K."/>
            <person name="Hayashi T."/>
        </authorList>
    </citation>
    <scope>NUCLEOTIDE SEQUENCE</scope>
    <source>
        <strain evidence="2">JCM 32048</strain>
    </source>
</reference>
<evidence type="ECO:0000313" key="2">
    <source>
        <dbReference type="EMBL" id="GJD62054.1"/>
    </source>
</evidence>
<dbReference type="Gene3D" id="3.10.180.10">
    <property type="entry name" value="2,3-Dihydroxybiphenyl 1,2-Dioxygenase, domain 1"/>
    <property type="match status" value="1"/>
</dbReference>
<dbReference type="Proteomes" id="UP001055286">
    <property type="component" value="Unassembled WGS sequence"/>
</dbReference>
<reference evidence="2" key="1">
    <citation type="journal article" date="2016" name="Front. Microbiol.">
        <title>Genome Sequence of the Piezophilic, Mesophilic Sulfate-Reducing Bacterium Desulfovibrio indicus J2T.</title>
        <authorList>
            <person name="Cao J."/>
            <person name="Maignien L."/>
            <person name="Shao Z."/>
            <person name="Alain K."/>
            <person name="Jebbar M."/>
        </authorList>
    </citation>
    <scope>NUCLEOTIDE SEQUENCE</scope>
    <source>
        <strain evidence="2">JCM 32048</strain>
    </source>
</reference>
<dbReference type="RefSeq" id="WP_238190773.1">
    <property type="nucleotide sequence ID" value="NZ_BPQJ01000008.1"/>
</dbReference>
<protein>
    <recommendedName>
        <fullName evidence="1">VOC domain-containing protein</fullName>
    </recommendedName>
</protein>
<dbReference type="PROSITE" id="PS51819">
    <property type="entry name" value="VOC"/>
    <property type="match status" value="1"/>
</dbReference>
<dbReference type="SUPFAM" id="SSF54593">
    <property type="entry name" value="Glyoxalase/Bleomycin resistance protein/Dihydroxybiphenyl dioxygenase"/>
    <property type="match status" value="1"/>
</dbReference>
<dbReference type="InterPro" id="IPR029068">
    <property type="entry name" value="Glyas_Bleomycin-R_OHBP_Dase"/>
</dbReference>
<sequence length="141" mass="15355">MSDETPTIPSDTVAPVRGGLVTYLTVDGALKAAEFYTRAFGAETVAALPADEQGRTCHVHLHVNGTSLMLCDAFPEHGHPLQPPQSFTLTLMVEDIDARYAHAVEAGATAVMPPAEMFWGDRYGQLRDPFGVVWAMNQQKR</sequence>
<accession>A0AA37HA33</accession>
<dbReference type="InterPro" id="IPR004360">
    <property type="entry name" value="Glyas_Fos-R_dOase_dom"/>
</dbReference>
<feature type="domain" description="VOC" evidence="1">
    <location>
        <begin position="17"/>
        <end position="139"/>
    </location>
</feature>